<accession>A0A0C9SPE5</accession>
<evidence type="ECO:0000313" key="1">
    <source>
        <dbReference type="EMBL" id="KIJ08914.1"/>
    </source>
</evidence>
<name>A0A0C9SPE5_PAXIN</name>
<dbReference type="InterPro" id="IPR027746">
    <property type="entry name" value="TTL"/>
</dbReference>
<dbReference type="Pfam" id="PF03133">
    <property type="entry name" value="TTL"/>
    <property type="match status" value="1"/>
</dbReference>
<dbReference type="HOGENOM" id="CLU_031301_0_0_1"/>
<dbReference type="EMBL" id="KN819535">
    <property type="protein sequence ID" value="KIJ08914.1"/>
    <property type="molecule type" value="Genomic_DNA"/>
</dbReference>
<dbReference type="InterPro" id="IPR004344">
    <property type="entry name" value="TTL/TTLL_fam"/>
</dbReference>
<dbReference type="PROSITE" id="PS51221">
    <property type="entry name" value="TTL"/>
    <property type="match status" value="1"/>
</dbReference>
<dbReference type="PANTHER" id="PTHR47551:SF1">
    <property type="entry name" value="TUBULIN--TYROSINE LIGASE PBY1-RELATED"/>
    <property type="match status" value="1"/>
</dbReference>
<evidence type="ECO:0000313" key="2">
    <source>
        <dbReference type="Proteomes" id="UP000053647"/>
    </source>
</evidence>
<gene>
    <name evidence="1" type="ORF">PAXINDRAFT_120120</name>
</gene>
<protein>
    <submittedName>
        <fullName evidence="1">Unplaced genomic scaffold PAXINscaffold_213, whole genome shotgun sequence</fullName>
    </submittedName>
</protein>
<reference evidence="1 2" key="1">
    <citation type="submission" date="2014-06" db="EMBL/GenBank/DDBJ databases">
        <authorList>
            <consortium name="DOE Joint Genome Institute"/>
            <person name="Kuo A."/>
            <person name="Kohler A."/>
            <person name="Nagy L.G."/>
            <person name="Floudas D."/>
            <person name="Copeland A."/>
            <person name="Barry K.W."/>
            <person name="Cichocki N."/>
            <person name="Veneault-Fourrey C."/>
            <person name="LaButti K."/>
            <person name="Lindquist E.A."/>
            <person name="Lipzen A."/>
            <person name="Lundell T."/>
            <person name="Morin E."/>
            <person name="Murat C."/>
            <person name="Sun H."/>
            <person name="Tunlid A."/>
            <person name="Henrissat B."/>
            <person name="Grigoriev I.V."/>
            <person name="Hibbett D.S."/>
            <person name="Martin F."/>
            <person name="Nordberg H.P."/>
            <person name="Cantor M.N."/>
            <person name="Hua S.X."/>
        </authorList>
    </citation>
    <scope>NUCLEOTIDE SEQUENCE [LARGE SCALE GENOMIC DNA]</scope>
    <source>
        <strain evidence="1 2">ATCC 200175</strain>
    </source>
</reference>
<proteinExistence type="predicted"/>
<dbReference type="AlphaFoldDB" id="A0A0C9SPE5"/>
<sequence length="445" mass="49710">MGPDTKHPQPTVLVSWPSAPLTESLVRKSLADLGLSNSVIPVLPSPPLPPKLIQWATYDCIDHSLMASHSNIVLSSSYTIRKALIRKHFLARCIQSYLVKRSESSLAKAVPRTWDIDISHADELDEMWSDELWDLGNRLVDPDDSKSWYILKPGMADRGMGIRLFDSKDSLYKIFQEFEGDSDDEQVEDTGTSVMTSQLRHFVIQEYLSAPLLLDPNEISLTGEVLKPSCDLRGYKFHLRTYVVASSAVTVFMYEHILALFSAEPYRSPTRSSNDSEVSLIPHLTNTSLQTHRGEEGVRLFDELNGCHILSGDQKSGSFILNMLDIAEVKRQIADALSETFRAALEQPPSPNAFELYGVDFLVSHEPDGFQVKLLEINSEPAIELTGPRLTWILDELFKAIGVICIQPFVEGASRGASIASWKVGEIRHNLRKCLDVKVRGSGGW</sequence>
<dbReference type="PANTHER" id="PTHR47551">
    <property type="entry name" value="TUBULIN--TYROSINE LIGASE PBY1-RELATED"/>
    <property type="match status" value="1"/>
</dbReference>
<organism evidence="1 2">
    <name type="scientific">Paxillus involutus ATCC 200175</name>
    <dbReference type="NCBI Taxonomy" id="664439"/>
    <lineage>
        <taxon>Eukaryota</taxon>
        <taxon>Fungi</taxon>
        <taxon>Dikarya</taxon>
        <taxon>Basidiomycota</taxon>
        <taxon>Agaricomycotina</taxon>
        <taxon>Agaricomycetes</taxon>
        <taxon>Agaricomycetidae</taxon>
        <taxon>Boletales</taxon>
        <taxon>Paxilineae</taxon>
        <taxon>Paxillaceae</taxon>
        <taxon>Paxillus</taxon>
    </lineage>
</organism>
<reference evidence="2" key="2">
    <citation type="submission" date="2015-01" db="EMBL/GenBank/DDBJ databases">
        <title>Evolutionary Origins and Diversification of the Mycorrhizal Mutualists.</title>
        <authorList>
            <consortium name="DOE Joint Genome Institute"/>
            <consortium name="Mycorrhizal Genomics Consortium"/>
            <person name="Kohler A."/>
            <person name="Kuo A."/>
            <person name="Nagy L.G."/>
            <person name="Floudas D."/>
            <person name="Copeland A."/>
            <person name="Barry K.W."/>
            <person name="Cichocki N."/>
            <person name="Veneault-Fourrey C."/>
            <person name="LaButti K."/>
            <person name="Lindquist E.A."/>
            <person name="Lipzen A."/>
            <person name="Lundell T."/>
            <person name="Morin E."/>
            <person name="Murat C."/>
            <person name="Riley R."/>
            <person name="Ohm R."/>
            <person name="Sun H."/>
            <person name="Tunlid A."/>
            <person name="Henrissat B."/>
            <person name="Grigoriev I.V."/>
            <person name="Hibbett D.S."/>
            <person name="Martin F."/>
        </authorList>
    </citation>
    <scope>NUCLEOTIDE SEQUENCE [LARGE SCALE GENOMIC DNA]</scope>
    <source>
        <strain evidence="2">ATCC 200175</strain>
    </source>
</reference>
<dbReference type="SUPFAM" id="SSF56059">
    <property type="entry name" value="Glutathione synthetase ATP-binding domain-like"/>
    <property type="match status" value="1"/>
</dbReference>
<keyword evidence="2" id="KW-1185">Reference proteome</keyword>
<dbReference type="OrthoDB" id="202825at2759"/>
<dbReference type="GO" id="GO:0000932">
    <property type="term" value="C:P-body"/>
    <property type="evidence" value="ECO:0007669"/>
    <property type="project" value="TreeGrafter"/>
</dbReference>
<dbReference type="Gene3D" id="3.30.470.20">
    <property type="entry name" value="ATP-grasp fold, B domain"/>
    <property type="match status" value="1"/>
</dbReference>
<dbReference type="Proteomes" id="UP000053647">
    <property type="component" value="Unassembled WGS sequence"/>
</dbReference>